<keyword evidence="2" id="KW-1185">Reference proteome</keyword>
<accession>A0A484GG60</accession>
<evidence type="ECO:0008006" key="3">
    <source>
        <dbReference type="Google" id="ProtNLM"/>
    </source>
</evidence>
<organism evidence="1 2">
    <name type="scientific">Sousa chinensis</name>
    <name type="common">Indo-pacific humpbacked dolphin</name>
    <name type="synonym">Steno chinensis</name>
    <dbReference type="NCBI Taxonomy" id="103600"/>
    <lineage>
        <taxon>Eukaryota</taxon>
        <taxon>Metazoa</taxon>
        <taxon>Chordata</taxon>
        <taxon>Craniata</taxon>
        <taxon>Vertebrata</taxon>
        <taxon>Euteleostomi</taxon>
        <taxon>Mammalia</taxon>
        <taxon>Eutheria</taxon>
        <taxon>Laurasiatheria</taxon>
        <taxon>Artiodactyla</taxon>
        <taxon>Whippomorpha</taxon>
        <taxon>Cetacea</taxon>
        <taxon>Odontoceti</taxon>
        <taxon>Delphinidae</taxon>
        <taxon>Sousa</taxon>
    </lineage>
</organism>
<gene>
    <name evidence="1" type="ORF">DBR06_SOUSAS14510015</name>
</gene>
<dbReference type="Gene3D" id="3.30.70.270">
    <property type="match status" value="1"/>
</dbReference>
<dbReference type="EMBL" id="QWLN02009146">
    <property type="protein sequence ID" value="TEA34535.1"/>
    <property type="molecule type" value="Genomic_DNA"/>
</dbReference>
<proteinExistence type="predicted"/>
<dbReference type="AlphaFoldDB" id="A0A484GG60"/>
<dbReference type="Gene3D" id="3.10.10.10">
    <property type="entry name" value="HIV Type 1 Reverse Transcriptase, subunit A, domain 1"/>
    <property type="match status" value="1"/>
</dbReference>
<feature type="non-terminal residue" evidence="1">
    <location>
        <position position="1"/>
    </location>
</feature>
<dbReference type="InterPro" id="IPR043128">
    <property type="entry name" value="Rev_trsase/Diguanyl_cyclase"/>
</dbReference>
<dbReference type="Proteomes" id="UP000295264">
    <property type="component" value="Unassembled WGS sequence"/>
</dbReference>
<comment type="caution">
    <text evidence="1">The sequence shown here is derived from an EMBL/GenBank/DDBJ whole genome shotgun (WGS) entry which is preliminary data.</text>
</comment>
<evidence type="ECO:0000313" key="1">
    <source>
        <dbReference type="EMBL" id="TEA34535.1"/>
    </source>
</evidence>
<reference evidence="1 2" key="1">
    <citation type="journal article" date="2018" name="Genomics">
        <title>Molecular footprints of inshore aquatic adaptation in Indo-Pacific humpback dolphin (Sousa chinensis).</title>
        <authorList>
            <person name="Ming Y."/>
            <person name="Jian J."/>
            <person name="Yu F."/>
            <person name="Yu X."/>
            <person name="Wang J."/>
            <person name="Liu W."/>
        </authorList>
    </citation>
    <scope>NUCLEOTIDE SEQUENCE [LARGE SCALE GENOMIC DNA]</scope>
    <source>
        <strain evidence="1">MY-2018</strain>
        <tissue evidence="1">Skin</tissue>
    </source>
</reference>
<feature type="non-terminal residue" evidence="1">
    <location>
        <position position="101"/>
    </location>
</feature>
<name>A0A484GG60_SOUCH</name>
<dbReference type="InterPro" id="IPR043502">
    <property type="entry name" value="DNA/RNA_pol_sf"/>
</dbReference>
<protein>
    <recommendedName>
        <fullName evidence="3">Reverse transcriptase domain-containing protein</fullName>
    </recommendedName>
</protein>
<dbReference type="PANTHER" id="PTHR33064">
    <property type="entry name" value="POL PROTEIN"/>
    <property type="match status" value="1"/>
</dbReference>
<dbReference type="SUPFAM" id="SSF56672">
    <property type="entry name" value="DNA/RNA polymerases"/>
    <property type="match status" value="1"/>
</dbReference>
<evidence type="ECO:0000313" key="2">
    <source>
        <dbReference type="Proteomes" id="UP000295264"/>
    </source>
</evidence>
<sequence length="101" mass="11069">VQDVRITNEALVPSHPVIPNAYTILSSVPPSTQVFIVLDLKGAFLTILLSRGSQGIFALTWMDPDTHHSQHLTRTSLPQRFRDSPHLLGQALASDLSTLSL</sequence>
<dbReference type="InterPro" id="IPR051320">
    <property type="entry name" value="Viral_Replic_Matur_Polypro"/>
</dbReference>
<dbReference type="PANTHER" id="PTHR33064:SF37">
    <property type="entry name" value="RIBONUCLEASE H"/>
    <property type="match status" value="1"/>
</dbReference>